<keyword evidence="2" id="KW-0378">Hydrolase</keyword>
<evidence type="ECO:0000259" key="1">
    <source>
        <dbReference type="Pfam" id="PF01048"/>
    </source>
</evidence>
<keyword evidence="2" id="KW-0326">Glycosidase</keyword>
<name>A0A6N8TDH1_SHIZO</name>
<dbReference type="NCBIfam" id="TIGR01705">
    <property type="entry name" value="MTA_SAH-nuc-hyp"/>
    <property type="match status" value="1"/>
</dbReference>
<protein>
    <submittedName>
        <fullName evidence="2">5'-methylthioadenosine/S-adenosylhomocysteine nucleosidase</fullName>
        <ecNumber evidence="2">3.2.2.9</ecNumber>
    </submittedName>
</protein>
<reference evidence="2 3" key="1">
    <citation type="submission" date="2019-12" db="EMBL/GenBank/DDBJ databases">
        <title>Shinella granuli gen. nov., sp. nov., and proposal of the reclassification of Zoogloea ramigera ATCC 19623 as Shinella zoogloeoides sp. nov.</title>
        <authorList>
            <person name="Gao J."/>
        </authorList>
    </citation>
    <scope>NUCLEOTIDE SEQUENCE [LARGE SCALE GENOMIC DNA]</scope>
    <source>
        <strain evidence="2 3">DSM 287</strain>
    </source>
</reference>
<proteinExistence type="predicted"/>
<dbReference type="Gene3D" id="3.40.50.1580">
    <property type="entry name" value="Nucleoside phosphorylase domain"/>
    <property type="match status" value="1"/>
</dbReference>
<sequence>MSFTLKTVADKRILYVMAADAEYGPHLKARIAPFMTGVGPVEAAVQLTLALCHLEAGGNLPDYVVSLGSAGSATLEQTAIYQATSVSYRDMDASPLGFTKGATPFLDLPVEVALPFTIPGIPAARLSTGANIVSGAAYADIDADMVEMETYAELRACQAFNVPLIGLRGISDGKAELTHIGDWTEYLHVIDEKLAAAVDLLEAAIASGTVVRNG</sequence>
<dbReference type="RefSeq" id="WP_160786681.1">
    <property type="nucleotide sequence ID" value="NZ_CP086610.1"/>
</dbReference>
<dbReference type="EMBL" id="WUML01000010">
    <property type="protein sequence ID" value="MXO01302.1"/>
    <property type="molecule type" value="Genomic_DNA"/>
</dbReference>
<organism evidence="2 3">
    <name type="scientific">Shinella zoogloeoides</name>
    <name type="common">Crabtreella saccharophila</name>
    <dbReference type="NCBI Taxonomy" id="352475"/>
    <lineage>
        <taxon>Bacteria</taxon>
        <taxon>Pseudomonadati</taxon>
        <taxon>Pseudomonadota</taxon>
        <taxon>Alphaproteobacteria</taxon>
        <taxon>Hyphomicrobiales</taxon>
        <taxon>Rhizobiaceae</taxon>
        <taxon>Shinella</taxon>
    </lineage>
</organism>
<dbReference type="Proteomes" id="UP000440304">
    <property type="component" value="Unassembled WGS sequence"/>
</dbReference>
<dbReference type="InterPro" id="IPR010050">
    <property type="entry name" value="MTA_SAH_nuc_hyp"/>
</dbReference>
<comment type="caution">
    <text evidence="2">The sequence shown here is derived from an EMBL/GenBank/DDBJ whole genome shotgun (WGS) entry which is preliminary data.</text>
</comment>
<dbReference type="SUPFAM" id="SSF53167">
    <property type="entry name" value="Purine and uridine phosphorylases"/>
    <property type="match status" value="1"/>
</dbReference>
<dbReference type="GO" id="GO:0009116">
    <property type="term" value="P:nucleoside metabolic process"/>
    <property type="evidence" value="ECO:0007669"/>
    <property type="project" value="InterPro"/>
</dbReference>
<feature type="domain" description="Nucleoside phosphorylase" evidence="1">
    <location>
        <begin position="137"/>
        <end position="205"/>
    </location>
</feature>
<dbReference type="OrthoDB" id="997641at2"/>
<dbReference type="AlphaFoldDB" id="A0A6N8TDH1"/>
<dbReference type="Pfam" id="PF01048">
    <property type="entry name" value="PNP_UDP_1"/>
    <property type="match status" value="1"/>
</dbReference>
<dbReference type="InterPro" id="IPR000845">
    <property type="entry name" value="Nucleoside_phosphorylase_d"/>
</dbReference>
<dbReference type="GO" id="GO:0008782">
    <property type="term" value="F:adenosylhomocysteine nucleosidase activity"/>
    <property type="evidence" value="ECO:0007669"/>
    <property type="project" value="UniProtKB-EC"/>
</dbReference>
<evidence type="ECO:0000313" key="3">
    <source>
        <dbReference type="Proteomes" id="UP000440304"/>
    </source>
</evidence>
<gene>
    <name evidence="2" type="ORF">GR156_13365</name>
</gene>
<evidence type="ECO:0000313" key="2">
    <source>
        <dbReference type="EMBL" id="MXO01302.1"/>
    </source>
</evidence>
<dbReference type="InterPro" id="IPR035994">
    <property type="entry name" value="Nucleoside_phosphorylase_sf"/>
</dbReference>
<dbReference type="EC" id="3.2.2.9" evidence="2"/>
<accession>A0A6N8TDH1</accession>